<keyword evidence="2" id="KW-1185">Reference proteome</keyword>
<dbReference type="HOGENOM" id="CLU_1530483_0_0_9"/>
<dbReference type="eggNOG" id="COG0223">
    <property type="taxonomic scope" value="Bacteria"/>
</dbReference>
<evidence type="ECO:0000313" key="2">
    <source>
        <dbReference type="Proteomes" id="UP000006866"/>
    </source>
</evidence>
<proteinExistence type="predicted"/>
<dbReference type="STRING" id="572479.Hprae_2024"/>
<dbReference type="AlphaFoldDB" id="E3DRT4"/>
<dbReference type="KEGG" id="hpk:Hprae_2024"/>
<name>E3DRT4_HALPG</name>
<organism evidence="1 2">
    <name type="scientific">Halanaerobium praevalens (strain ATCC 33744 / DSM 2228 / GSL)</name>
    <dbReference type="NCBI Taxonomy" id="572479"/>
    <lineage>
        <taxon>Bacteria</taxon>
        <taxon>Bacillati</taxon>
        <taxon>Bacillota</taxon>
        <taxon>Clostridia</taxon>
        <taxon>Halanaerobiales</taxon>
        <taxon>Halanaerobiaceae</taxon>
        <taxon>Halanaerobium</taxon>
    </lineage>
</organism>
<evidence type="ECO:0000313" key="1">
    <source>
        <dbReference type="EMBL" id="ADO78148.1"/>
    </source>
</evidence>
<dbReference type="RefSeq" id="WP_014554164.1">
    <property type="nucleotide sequence ID" value="NC_017455.1"/>
</dbReference>
<reference evidence="1 2" key="2">
    <citation type="journal article" date="2011" name="Stand. Genomic Sci.">
        <title>Complete genome sequence of the extremely halophilic Halanaerobium praevalens type strain (GSL).</title>
        <authorList>
            <person name="Ivanova N."/>
            <person name="Sikorski J."/>
            <person name="Chertkov O."/>
            <person name="Nolan M."/>
            <person name="Lucas S."/>
            <person name="Hammon N."/>
            <person name="Deshpande S."/>
            <person name="Cheng J.F."/>
            <person name="Tapia R."/>
            <person name="Han C."/>
            <person name="Goodwin L."/>
            <person name="Pitluck S."/>
            <person name="Huntemann M."/>
            <person name="Liolios K."/>
            <person name="Pagani I."/>
            <person name="Mavromatis K."/>
            <person name="Ovchinikova G."/>
            <person name="Pati A."/>
            <person name="Chen A."/>
            <person name="Palaniappan K."/>
            <person name="Land M."/>
            <person name="Hauser L."/>
            <person name="Brambilla E.M."/>
            <person name="Kannan K.P."/>
            <person name="Rohde M."/>
            <person name="Tindall B.J."/>
            <person name="Goker M."/>
            <person name="Detter J.C."/>
            <person name="Woyke T."/>
            <person name="Bristow J."/>
            <person name="Eisen J.A."/>
            <person name="Markowitz V."/>
            <person name="Hugenholtz P."/>
            <person name="Kyrpides N.C."/>
            <person name="Klenk H.P."/>
            <person name="Lapidus A."/>
        </authorList>
    </citation>
    <scope>NUCLEOTIDE SEQUENCE [LARGE SCALE GENOMIC DNA]</scope>
    <source>
        <strain evidence="2">ATCC 33744 / DSM 2228 / GSL</strain>
    </source>
</reference>
<dbReference type="PATRIC" id="fig|572479.3.peg.2060"/>
<protein>
    <submittedName>
        <fullName evidence="1">Methionyl-tRNA formyltransferase-like protein</fullName>
    </submittedName>
</protein>
<dbReference type="EMBL" id="CP002175">
    <property type="protein sequence ID" value="ADO78148.1"/>
    <property type="molecule type" value="Genomic_DNA"/>
</dbReference>
<reference evidence="2" key="1">
    <citation type="submission" date="2010-10" db="EMBL/GenBank/DDBJ databases">
        <title>The complete genome of Halanaerobium praevalens DSM 2228.</title>
        <authorList>
            <consortium name="US DOE Joint Genome Institute (JGI-PGF)"/>
            <person name="Lucas S."/>
            <person name="Copeland A."/>
            <person name="Lapidus A."/>
            <person name="Glavina del Rio T."/>
            <person name="Dalin E."/>
            <person name="Tice H."/>
            <person name="Bruce D."/>
            <person name="Goodwin L."/>
            <person name="Pitluck S."/>
            <person name="Kyrpides N."/>
            <person name="Mavromatis K."/>
            <person name="Ivanova N."/>
            <person name="Ovchinnikova G."/>
            <person name="Chertkov O."/>
            <person name="Detter J.C."/>
            <person name="Han C."/>
            <person name="Larimer F."/>
            <person name="Land M."/>
            <person name="Hauser L."/>
            <person name="Markowitz V."/>
            <person name="Cheng J.-F."/>
            <person name="Hugenholtz P."/>
            <person name="Woyke T."/>
            <person name="Wu D."/>
            <person name="Tindall B."/>
            <person name="Pomrenke H.G."/>
            <person name="Brambilla E."/>
            <person name="Klenk H.-P."/>
            <person name="Eisen J.A."/>
        </authorList>
    </citation>
    <scope>NUCLEOTIDE SEQUENCE [LARGE SCALE GENOMIC DNA]</scope>
    <source>
        <strain evidence="2">ATCC 33744 / DSM 2228 / GSL</strain>
    </source>
</reference>
<gene>
    <name evidence="1" type="ordered locus">Hprae_2024</name>
</gene>
<dbReference type="Proteomes" id="UP000006866">
    <property type="component" value="Chromosome"/>
</dbReference>
<sequence length="175" mass="20875">MERMFNSFIESLKSAGEEISEDYFNLKEAGSRELIQRERVYCYELYHQLKNKIVDFYYNLDGELDKSGHSIIEESLGRVKPDFVIHKRGDMENNLAVIEVKPIDVRANNLKSDIEKIKKFIDRCQYYKGIMLIYGNKDRNYFKENIKNKVESINEENLLLVWHQKPNQRMKLIDI</sequence>
<accession>E3DRT4</accession>
<dbReference type="OrthoDB" id="8907997at2"/>